<keyword evidence="1" id="KW-1133">Transmembrane helix</keyword>
<gene>
    <name evidence="2" type="ORF">EDD73_14511</name>
</gene>
<evidence type="ECO:0000313" key="3">
    <source>
        <dbReference type="Proteomes" id="UP000294813"/>
    </source>
</evidence>
<dbReference type="OrthoDB" id="2078486at2"/>
<dbReference type="RefSeq" id="WP_131921009.1">
    <property type="nucleotide sequence ID" value="NZ_JAOQNU010000046.1"/>
</dbReference>
<keyword evidence="3" id="KW-1185">Reference proteome</keyword>
<proteinExistence type="predicted"/>
<feature type="transmembrane region" description="Helical" evidence="1">
    <location>
        <begin position="12"/>
        <end position="28"/>
    </location>
</feature>
<evidence type="ECO:0000256" key="1">
    <source>
        <dbReference type="SAM" id="Phobius"/>
    </source>
</evidence>
<evidence type="ECO:0000313" key="2">
    <source>
        <dbReference type="EMBL" id="TCP59900.1"/>
    </source>
</evidence>
<accession>A0A4R2R9J9</accession>
<dbReference type="AlphaFoldDB" id="A0A4R2R9J9"/>
<sequence length="91" mass="10721">MYLKTPERVKAMGYVFLLALLVATYLEFRVRHTLARRNQTVLNRAGKPESRPTFKTIREVMEPMEILIVHTEHGLVRKIKRSTPQRLSHHI</sequence>
<keyword evidence="1" id="KW-0812">Transmembrane</keyword>
<reference evidence="2 3" key="1">
    <citation type="submission" date="2019-03" db="EMBL/GenBank/DDBJ databases">
        <title>Genomic Encyclopedia of Type Strains, Phase IV (KMG-IV): sequencing the most valuable type-strain genomes for metagenomic binning, comparative biology and taxonomic classification.</title>
        <authorList>
            <person name="Goeker M."/>
        </authorList>
    </citation>
    <scope>NUCLEOTIDE SEQUENCE [LARGE SCALE GENOMIC DNA]</scope>
    <source>
        <strain evidence="2 3">DSM 11170</strain>
    </source>
</reference>
<keyword evidence="1" id="KW-0472">Membrane</keyword>
<organism evidence="2 3">
    <name type="scientific">Heliophilum fasciatum</name>
    <dbReference type="NCBI Taxonomy" id="35700"/>
    <lineage>
        <taxon>Bacteria</taxon>
        <taxon>Bacillati</taxon>
        <taxon>Bacillota</taxon>
        <taxon>Clostridia</taxon>
        <taxon>Eubacteriales</taxon>
        <taxon>Heliobacteriaceae</taxon>
        <taxon>Heliophilum</taxon>
    </lineage>
</organism>
<name>A0A4R2R9J9_9FIRM</name>
<comment type="caution">
    <text evidence="2">The sequence shown here is derived from an EMBL/GenBank/DDBJ whole genome shotgun (WGS) entry which is preliminary data.</text>
</comment>
<dbReference type="Proteomes" id="UP000294813">
    <property type="component" value="Unassembled WGS sequence"/>
</dbReference>
<protein>
    <submittedName>
        <fullName evidence="2">Uncharacterized protein</fullName>
    </submittedName>
</protein>
<dbReference type="EMBL" id="SLXT01000045">
    <property type="protein sequence ID" value="TCP59900.1"/>
    <property type="molecule type" value="Genomic_DNA"/>
</dbReference>